<evidence type="ECO:0000256" key="1">
    <source>
        <dbReference type="ARBA" id="ARBA00004370"/>
    </source>
</evidence>
<organism evidence="7 8">
    <name type="scientific">Arenibacterium halophilum</name>
    <dbReference type="NCBI Taxonomy" id="2583821"/>
    <lineage>
        <taxon>Bacteria</taxon>
        <taxon>Pseudomonadati</taxon>
        <taxon>Pseudomonadota</taxon>
        <taxon>Alphaproteobacteria</taxon>
        <taxon>Rhodobacterales</taxon>
        <taxon>Paracoccaceae</taxon>
        <taxon>Arenibacterium</taxon>
    </lineage>
</organism>
<dbReference type="Pfam" id="PF00350">
    <property type="entry name" value="Dynamin_N"/>
    <property type="match status" value="1"/>
</dbReference>
<accession>A0ABY2XET6</accession>
<keyword evidence="4" id="KW-0342">GTP-binding</keyword>
<comment type="subcellular location">
    <subcellularLocation>
        <location evidence="1">Membrane</location>
    </subcellularLocation>
</comment>
<comment type="caution">
    <text evidence="7">The sequence shown here is derived from an EMBL/GenBank/DDBJ whole genome shotgun (WGS) entry which is preliminary data.</text>
</comment>
<dbReference type="SUPFAM" id="SSF52540">
    <property type="entry name" value="P-loop containing nucleoside triphosphate hydrolases"/>
    <property type="match status" value="1"/>
</dbReference>
<dbReference type="InterPro" id="IPR027094">
    <property type="entry name" value="Mitofusin_fam"/>
</dbReference>
<dbReference type="InterPro" id="IPR027417">
    <property type="entry name" value="P-loop_NTPase"/>
</dbReference>
<dbReference type="EMBL" id="VCPC01000001">
    <property type="protein sequence ID" value="TMV15494.1"/>
    <property type="molecule type" value="Genomic_DNA"/>
</dbReference>
<evidence type="ECO:0000256" key="2">
    <source>
        <dbReference type="ARBA" id="ARBA00022741"/>
    </source>
</evidence>
<evidence type="ECO:0000313" key="7">
    <source>
        <dbReference type="EMBL" id="TMV15494.1"/>
    </source>
</evidence>
<evidence type="ECO:0000256" key="4">
    <source>
        <dbReference type="ARBA" id="ARBA00023134"/>
    </source>
</evidence>
<name>A0ABY2XET6_9RHOB</name>
<dbReference type="Gene3D" id="3.40.50.300">
    <property type="entry name" value="P-loop containing nucleotide triphosphate hydrolases"/>
    <property type="match status" value="1"/>
</dbReference>
<reference evidence="7 8" key="1">
    <citation type="submission" date="2019-05" db="EMBL/GenBank/DDBJ databases">
        <title>Marivita sp. nov. isolated from sea sediment.</title>
        <authorList>
            <person name="Kim W."/>
        </authorList>
    </citation>
    <scope>NUCLEOTIDE SEQUENCE [LARGE SCALE GENOMIC DNA]</scope>
    <source>
        <strain evidence="7 8">CAU 1492</strain>
    </source>
</reference>
<proteinExistence type="predicted"/>
<keyword evidence="3" id="KW-0378">Hydrolase</keyword>
<dbReference type="Proteomes" id="UP001191082">
    <property type="component" value="Unassembled WGS sequence"/>
</dbReference>
<evidence type="ECO:0000256" key="3">
    <source>
        <dbReference type="ARBA" id="ARBA00022801"/>
    </source>
</evidence>
<evidence type="ECO:0000313" key="8">
    <source>
        <dbReference type="Proteomes" id="UP001191082"/>
    </source>
</evidence>
<feature type="domain" description="Dynamin N-terminal" evidence="6">
    <location>
        <begin position="70"/>
        <end position="297"/>
    </location>
</feature>
<dbReference type="InterPro" id="IPR045063">
    <property type="entry name" value="Dynamin_N"/>
</dbReference>
<dbReference type="RefSeq" id="WP_138862839.1">
    <property type="nucleotide sequence ID" value="NZ_VCPC01000001.1"/>
</dbReference>
<gene>
    <name evidence="7" type="ORF">FGK64_05960</name>
</gene>
<protein>
    <recommendedName>
        <fullName evidence="6">Dynamin N-terminal domain-containing protein</fullName>
    </recommendedName>
</protein>
<keyword evidence="5" id="KW-0472">Membrane</keyword>
<evidence type="ECO:0000259" key="6">
    <source>
        <dbReference type="Pfam" id="PF00350"/>
    </source>
</evidence>
<keyword evidence="2" id="KW-0547">Nucleotide-binding</keyword>
<dbReference type="PANTHER" id="PTHR10465:SF0">
    <property type="entry name" value="SARCALUMENIN"/>
    <property type="match status" value="1"/>
</dbReference>
<dbReference type="PANTHER" id="PTHR10465">
    <property type="entry name" value="TRANSMEMBRANE GTPASE FZO1"/>
    <property type="match status" value="1"/>
</dbReference>
<sequence>MNADSFIPLSHVPSVNAQLLSRGTDRLAQQARRLRPLRDALGNIARLGDKGAAARAEQLRRQLDAIEPGVTMIGQIKAGKTMLINAMAGWPGLLPSDVNPWTSVVTSLHLGPKPLPGGPRARFRFFDRGEWDHLVAGGGRIGEMAGRAGAEDELETIRRQIARMREKSAARLGDKFELLLGQEHSYDHFDPDLIERYVCLGDDFDDTAEGQGRFADITKSADLRLHCPSFPMPFCIRDTPGVNDTFMVREQITIGAIRQSRICVVVLSAHQALSSTDLALIRMISNVKSRELIIFVNRIDELADPVAQVPQIEASIRDTLQRDQGAEPPHILFGSALWANFALSGAMAKLPRASAEALYAWAGSEQFSIPAGETPQNILWDLSGIPALYDAIGIRATEGTLADSVERIAAAATNLANGIEISERLIAAPAQGGPVRVSNPDAVMQECDAIIARHKHAAETRAADLTQGFSDRIDRALATFLDRATAALVAHLEAYGDQQVWTYDPAGLRALLASACKSFGAAMTRAQAEMLGAAAEDLAQVTRHALSLPEGLYDITPPPAPRIPPPVSLARTIALDLGTNWWKGWWMRRRGYDSHTDRFRELIRAETAIFVDDLKSDHAAGIRAEWLAQVETFLTDQRAVLQGIVAPEGGGEVDLDETLGLGKQRARATVLEKSQRILKEFAPCPTS</sequence>
<evidence type="ECO:0000256" key="5">
    <source>
        <dbReference type="ARBA" id="ARBA00023136"/>
    </source>
</evidence>
<keyword evidence="8" id="KW-1185">Reference proteome</keyword>